<dbReference type="CDD" id="cd01129">
    <property type="entry name" value="PulE-GspE-like"/>
    <property type="match status" value="1"/>
</dbReference>
<dbReference type="RefSeq" id="WP_089399672.1">
    <property type="nucleotide sequence ID" value="NZ_FZOT01000007.1"/>
</dbReference>
<evidence type="ECO:0000313" key="5">
    <source>
        <dbReference type="EMBL" id="SNS82712.1"/>
    </source>
</evidence>
<evidence type="ECO:0000313" key="6">
    <source>
        <dbReference type="Proteomes" id="UP000198284"/>
    </source>
</evidence>
<dbReference type="PANTHER" id="PTHR30258">
    <property type="entry name" value="TYPE II SECRETION SYSTEM PROTEIN GSPE-RELATED"/>
    <property type="match status" value="1"/>
</dbReference>
<feature type="domain" description="Bacterial type II secretion system protein E" evidence="4">
    <location>
        <begin position="380"/>
        <end position="394"/>
    </location>
</feature>
<dbReference type="SUPFAM" id="SSF52540">
    <property type="entry name" value="P-loop containing nucleoside triphosphate hydrolases"/>
    <property type="match status" value="1"/>
</dbReference>
<dbReference type="Gene3D" id="3.40.50.300">
    <property type="entry name" value="P-loop containing nucleotide triphosphate hydrolases"/>
    <property type="match status" value="1"/>
</dbReference>
<keyword evidence="3" id="KW-0067">ATP-binding</keyword>
<dbReference type="GO" id="GO:0005886">
    <property type="term" value="C:plasma membrane"/>
    <property type="evidence" value="ECO:0007669"/>
    <property type="project" value="TreeGrafter"/>
</dbReference>
<evidence type="ECO:0000256" key="3">
    <source>
        <dbReference type="ARBA" id="ARBA00022840"/>
    </source>
</evidence>
<dbReference type="SUPFAM" id="SSF160246">
    <property type="entry name" value="EspE N-terminal domain-like"/>
    <property type="match status" value="1"/>
</dbReference>
<dbReference type="FunFam" id="3.40.50.300:FF:000398">
    <property type="entry name" value="Type IV pilus assembly ATPase PilB"/>
    <property type="match status" value="1"/>
</dbReference>
<dbReference type="InterPro" id="IPR007831">
    <property type="entry name" value="T2SS_GspE_N"/>
</dbReference>
<dbReference type="Proteomes" id="UP000198284">
    <property type="component" value="Unassembled WGS sequence"/>
</dbReference>
<dbReference type="OrthoDB" id="5790493at2"/>
<dbReference type="InterPro" id="IPR027417">
    <property type="entry name" value="P-loop_NTPase"/>
</dbReference>
<protein>
    <submittedName>
        <fullName evidence="5">MSHA biogenesis protein MshE</fullName>
    </submittedName>
</protein>
<name>A0A239HN09_9BURK</name>
<accession>A0A239HN09</accession>
<dbReference type="Pfam" id="PF05157">
    <property type="entry name" value="MshEN"/>
    <property type="match status" value="1"/>
</dbReference>
<dbReference type="Pfam" id="PF00437">
    <property type="entry name" value="T2SSE"/>
    <property type="match status" value="1"/>
</dbReference>
<proteinExistence type="inferred from homology"/>
<dbReference type="EMBL" id="FZOT01000007">
    <property type="protein sequence ID" value="SNS82712.1"/>
    <property type="molecule type" value="Genomic_DNA"/>
</dbReference>
<keyword evidence="6" id="KW-1185">Reference proteome</keyword>
<dbReference type="GO" id="GO:0016887">
    <property type="term" value="F:ATP hydrolysis activity"/>
    <property type="evidence" value="ECO:0007669"/>
    <property type="project" value="TreeGrafter"/>
</dbReference>
<dbReference type="SMART" id="SM00382">
    <property type="entry name" value="AAA"/>
    <property type="match status" value="1"/>
</dbReference>
<evidence type="ECO:0000259" key="4">
    <source>
        <dbReference type="PROSITE" id="PS00662"/>
    </source>
</evidence>
<dbReference type="Gene3D" id="3.30.300.160">
    <property type="entry name" value="Type II secretion system, protein E, N-terminal domain"/>
    <property type="match status" value="1"/>
</dbReference>
<dbReference type="AlphaFoldDB" id="A0A239HN09"/>
<dbReference type="InterPro" id="IPR003593">
    <property type="entry name" value="AAA+_ATPase"/>
</dbReference>
<dbReference type="InterPro" id="IPR037257">
    <property type="entry name" value="T2SS_E_N_sf"/>
</dbReference>
<dbReference type="PANTHER" id="PTHR30258:SF29">
    <property type="entry name" value="MSHA PILUS ASSEMBLY ATPASE MSHE"/>
    <property type="match status" value="1"/>
</dbReference>
<dbReference type="PROSITE" id="PS00662">
    <property type="entry name" value="T2SP_E"/>
    <property type="match status" value="1"/>
</dbReference>
<dbReference type="InterPro" id="IPR001482">
    <property type="entry name" value="T2SS/T4SS_dom"/>
</dbReference>
<evidence type="ECO:0000256" key="2">
    <source>
        <dbReference type="ARBA" id="ARBA00022741"/>
    </source>
</evidence>
<comment type="similarity">
    <text evidence="1">Belongs to the GSP E family.</text>
</comment>
<evidence type="ECO:0000256" key="1">
    <source>
        <dbReference type="ARBA" id="ARBA00006611"/>
    </source>
</evidence>
<organism evidence="5 6">
    <name type="scientific">Noviherbaspirillum humi</name>
    <dbReference type="NCBI Taxonomy" id="1688639"/>
    <lineage>
        <taxon>Bacteria</taxon>
        <taxon>Pseudomonadati</taxon>
        <taxon>Pseudomonadota</taxon>
        <taxon>Betaproteobacteria</taxon>
        <taxon>Burkholderiales</taxon>
        <taxon>Oxalobacteraceae</taxon>
        <taxon>Noviherbaspirillum</taxon>
    </lineage>
</organism>
<dbReference type="GO" id="GO:0005524">
    <property type="term" value="F:ATP binding"/>
    <property type="evidence" value="ECO:0007669"/>
    <property type="project" value="UniProtKB-KW"/>
</dbReference>
<gene>
    <name evidence="5" type="ORF">SAMN06265795_10776</name>
</gene>
<dbReference type="Gene3D" id="3.30.450.90">
    <property type="match status" value="1"/>
</dbReference>
<keyword evidence="2" id="KW-0547">Nucleotide-binding</keyword>
<dbReference type="FunFam" id="3.30.300.160:FF:000002">
    <property type="entry name" value="Type II secretion system protein E"/>
    <property type="match status" value="1"/>
</dbReference>
<reference evidence="5 6" key="1">
    <citation type="submission" date="2017-06" db="EMBL/GenBank/DDBJ databases">
        <authorList>
            <person name="Kim H.J."/>
            <person name="Triplett B.A."/>
        </authorList>
    </citation>
    <scope>NUCLEOTIDE SEQUENCE [LARGE SCALE GENOMIC DNA]</scope>
    <source>
        <strain evidence="5 6">U15</strain>
    </source>
</reference>
<sequence length="565" mass="62672">MARPEKVRLGEILLQQKVLTEEQLRLALAEQKESGRKLGQVLIANGYVSEDDICRAMTRQLNIPYINLKTYNLNPEVVRQLPEMRARRYRALVLEDRGNSALVGMADPTDLFVYDEIARLLKKDIELAVVAEEALFQAISRIYRKTEEISDAARELKQEVGETQISFSDAGGVGLEEAPVVRLLQTIFDDASQVQASDVHIEPQESALHIRLRIDGVMHLQTETDLRIAAPLALRLKIMAGLDISEKRLPQDGRFNIRVGQQQIDVRMSTMPTKYGESVVMRLLNQSRGILGLDVIGMPESMLKRFREIIHRPNGLVLVTGPTGSGKTTTLYGALSELNTSDRKLITIEDPVEYKLPGINQVQVNDKIDLTFARVLRASLRQDPDVVLIGEMRDEETAQVGMRAALTGHLVFSTLHTNDAISTPNRLLDMGVPGYILASALQVVMAQRLVRLICDACSEPCEPSVAEREWLKATLGDGAAQTYAQGRGCPHCNGSGYRGRIGVYEMLEMTEALADIASREDHAGFIQAAERQMAGLNLRRHAAELARQGRTTIAEAMTVSNQAVF</sequence>